<sequence>EIRTPDLVVRSHALVFAFYSAKIGSFEISCAIEFLLSTVFTLFSKSIN</sequence>
<dbReference type="EMBL" id="UINC01059311">
    <property type="protein sequence ID" value="SVB82581.1"/>
    <property type="molecule type" value="Genomic_DNA"/>
</dbReference>
<organism evidence="1">
    <name type="scientific">marine metagenome</name>
    <dbReference type="NCBI Taxonomy" id="408172"/>
    <lineage>
        <taxon>unclassified sequences</taxon>
        <taxon>metagenomes</taxon>
        <taxon>ecological metagenomes</taxon>
    </lineage>
</organism>
<name>A0A382H823_9ZZZZ</name>
<reference evidence="1" key="1">
    <citation type="submission" date="2018-05" db="EMBL/GenBank/DDBJ databases">
        <authorList>
            <person name="Lanie J.A."/>
            <person name="Ng W.-L."/>
            <person name="Kazmierczak K.M."/>
            <person name="Andrzejewski T.M."/>
            <person name="Davidsen T.M."/>
            <person name="Wayne K.J."/>
            <person name="Tettelin H."/>
            <person name="Glass J.I."/>
            <person name="Rusch D."/>
            <person name="Podicherti R."/>
            <person name="Tsui H.-C.T."/>
            <person name="Winkler M.E."/>
        </authorList>
    </citation>
    <scope>NUCLEOTIDE SEQUENCE</scope>
</reference>
<dbReference type="AlphaFoldDB" id="A0A382H823"/>
<evidence type="ECO:0000313" key="1">
    <source>
        <dbReference type="EMBL" id="SVB82581.1"/>
    </source>
</evidence>
<protein>
    <submittedName>
        <fullName evidence="1">Uncharacterized protein</fullName>
    </submittedName>
</protein>
<feature type="non-terminal residue" evidence="1">
    <location>
        <position position="1"/>
    </location>
</feature>
<proteinExistence type="predicted"/>
<gene>
    <name evidence="1" type="ORF">METZ01_LOCUS235435</name>
</gene>
<accession>A0A382H823</accession>